<dbReference type="InterPro" id="IPR057302">
    <property type="entry name" value="Rrp5_S1"/>
</dbReference>
<dbReference type="InterPro" id="IPR003029">
    <property type="entry name" value="S1_domain"/>
</dbReference>
<dbReference type="PROSITE" id="PS50126">
    <property type="entry name" value="S1"/>
    <property type="match status" value="11"/>
</dbReference>
<dbReference type="SUPFAM" id="SSF50249">
    <property type="entry name" value="Nucleic acid-binding proteins"/>
    <property type="match status" value="9"/>
</dbReference>
<feature type="domain" description="S1 motif" evidence="4">
    <location>
        <begin position="1454"/>
        <end position="1537"/>
    </location>
</feature>
<dbReference type="PANTHER" id="PTHR23270:SF10">
    <property type="entry name" value="PROTEIN RRP5 HOMOLOG"/>
    <property type="match status" value="1"/>
</dbReference>
<dbReference type="GO" id="GO:0006364">
    <property type="term" value="P:rRNA processing"/>
    <property type="evidence" value="ECO:0007669"/>
    <property type="project" value="UniProtKB-KW"/>
</dbReference>
<dbReference type="Proteomes" id="UP000256970">
    <property type="component" value="Unassembled WGS sequence"/>
</dbReference>
<dbReference type="STRING" id="3088.A0A383V4G5"/>
<evidence type="ECO:0000256" key="1">
    <source>
        <dbReference type="ARBA" id="ARBA00004604"/>
    </source>
</evidence>
<dbReference type="InterPro" id="IPR057300">
    <property type="entry name" value="OB_Rrp5"/>
</dbReference>
<feature type="domain" description="S1 motif" evidence="4">
    <location>
        <begin position="340"/>
        <end position="415"/>
    </location>
</feature>
<feature type="domain" description="S1 motif" evidence="4">
    <location>
        <begin position="431"/>
        <end position="507"/>
    </location>
</feature>
<feature type="domain" description="S1 motif" evidence="4">
    <location>
        <begin position="1687"/>
        <end position="1760"/>
    </location>
</feature>
<dbReference type="InterPro" id="IPR045209">
    <property type="entry name" value="Rrp5"/>
</dbReference>
<keyword evidence="6" id="KW-1185">Reference proteome</keyword>
<evidence type="ECO:0000256" key="2">
    <source>
        <dbReference type="ARBA" id="ARBA00022552"/>
    </source>
</evidence>
<dbReference type="GO" id="GO:0032040">
    <property type="term" value="C:small-subunit processome"/>
    <property type="evidence" value="ECO:0007669"/>
    <property type="project" value="TreeGrafter"/>
</dbReference>
<feature type="region of interest" description="Disordered" evidence="3">
    <location>
        <begin position="1139"/>
        <end position="1158"/>
    </location>
</feature>
<dbReference type="InterPro" id="IPR003107">
    <property type="entry name" value="HAT"/>
</dbReference>
<feature type="domain" description="S1 motif" evidence="4">
    <location>
        <begin position="524"/>
        <end position="597"/>
    </location>
</feature>
<name>A0A383V4G5_TETOB</name>
<feature type="compositionally biased region" description="Acidic residues" evidence="3">
    <location>
        <begin position="1822"/>
        <end position="1878"/>
    </location>
</feature>
<feature type="domain" description="S1 motif" evidence="4">
    <location>
        <begin position="617"/>
        <end position="686"/>
    </location>
</feature>
<dbReference type="PANTHER" id="PTHR23270">
    <property type="entry name" value="PROGRAMMED CELL DEATH PROTEIN 11 PRE-RRNA PROCESSING PROTEIN RRP5"/>
    <property type="match status" value="1"/>
</dbReference>
<reference evidence="5 6" key="1">
    <citation type="submission" date="2016-10" db="EMBL/GenBank/DDBJ databases">
        <authorList>
            <person name="Cai Z."/>
        </authorList>
    </citation>
    <scope>NUCLEOTIDE SEQUENCE [LARGE SCALE GENOMIC DNA]</scope>
</reference>
<feature type="region of interest" description="Disordered" evidence="3">
    <location>
        <begin position="1"/>
        <end position="69"/>
    </location>
</feature>
<dbReference type="InterPro" id="IPR011990">
    <property type="entry name" value="TPR-like_helical_dom_sf"/>
</dbReference>
<evidence type="ECO:0000259" key="4">
    <source>
        <dbReference type="PROSITE" id="PS50126"/>
    </source>
</evidence>
<dbReference type="InterPro" id="IPR012340">
    <property type="entry name" value="NA-bd_OB-fold"/>
</dbReference>
<feature type="domain" description="S1 motif" evidence="4">
    <location>
        <begin position="100"/>
        <end position="216"/>
    </location>
</feature>
<feature type="compositionally biased region" description="Basic and acidic residues" evidence="3">
    <location>
        <begin position="21"/>
        <end position="57"/>
    </location>
</feature>
<dbReference type="Pfam" id="PF23459">
    <property type="entry name" value="S1_RRP5"/>
    <property type="match status" value="1"/>
</dbReference>
<comment type="subcellular location">
    <subcellularLocation>
        <location evidence="1">Nucleus</location>
        <location evidence="1">Nucleolus</location>
    </subcellularLocation>
</comment>
<dbReference type="Gene3D" id="1.25.40.10">
    <property type="entry name" value="Tetratricopeptide repeat domain"/>
    <property type="match status" value="2"/>
</dbReference>
<feature type="region of interest" description="Disordered" evidence="3">
    <location>
        <begin position="1761"/>
        <end position="1879"/>
    </location>
</feature>
<protein>
    <recommendedName>
        <fullName evidence="4">S1 motif domain-containing protein</fullName>
    </recommendedName>
</protein>
<accession>A0A383V4G5</accession>
<dbReference type="Pfam" id="PF24685">
    <property type="entry name" value="OB_RRP5_4th"/>
    <property type="match status" value="1"/>
</dbReference>
<dbReference type="FunFam" id="2.40.50.140:FF:000103">
    <property type="entry name" value="protein RRP5 homolog"/>
    <property type="match status" value="1"/>
</dbReference>
<evidence type="ECO:0000256" key="3">
    <source>
        <dbReference type="SAM" id="MobiDB-lite"/>
    </source>
</evidence>
<organism evidence="5 6">
    <name type="scientific">Tetradesmus obliquus</name>
    <name type="common">Green alga</name>
    <name type="synonym">Acutodesmus obliquus</name>
    <dbReference type="NCBI Taxonomy" id="3088"/>
    <lineage>
        <taxon>Eukaryota</taxon>
        <taxon>Viridiplantae</taxon>
        <taxon>Chlorophyta</taxon>
        <taxon>core chlorophytes</taxon>
        <taxon>Chlorophyceae</taxon>
        <taxon>CS clade</taxon>
        <taxon>Sphaeropleales</taxon>
        <taxon>Scenedesmaceae</taxon>
        <taxon>Tetradesmus</taxon>
    </lineage>
</organism>
<feature type="domain" description="S1 motif" evidence="4">
    <location>
        <begin position="1584"/>
        <end position="1670"/>
    </location>
</feature>
<dbReference type="Pfam" id="PF24682">
    <property type="entry name" value="OB_RRP5"/>
    <property type="match status" value="1"/>
</dbReference>
<evidence type="ECO:0000313" key="6">
    <source>
        <dbReference type="Proteomes" id="UP000256970"/>
    </source>
</evidence>
<dbReference type="SMART" id="SM00316">
    <property type="entry name" value="S1"/>
    <property type="match status" value="11"/>
</dbReference>
<dbReference type="EMBL" id="FNXT01000035">
    <property type="protein sequence ID" value="SZX59981.1"/>
    <property type="molecule type" value="Genomic_DNA"/>
</dbReference>
<dbReference type="Gene3D" id="2.40.50.140">
    <property type="entry name" value="Nucleic acid-binding proteins"/>
    <property type="match status" value="9"/>
</dbReference>
<dbReference type="SMART" id="SM00386">
    <property type="entry name" value="HAT"/>
    <property type="match status" value="4"/>
</dbReference>
<feature type="domain" description="S1 motif" evidence="4">
    <location>
        <begin position="862"/>
        <end position="943"/>
    </location>
</feature>
<feature type="domain" description="S1 motif" evidence="4">
    <location>
        <begin position="246"/>
        <end position="322"/>
    </location>
</feature>
<dbReference type="InterPro" id="IPR057301">
    <property type="entry name" value="Rrp5_OB_4th"/>
</dbReference>
<dbReference type="SUPFAM" id="SSF48452">
    <property type="entry name" value="TPR-like"/>
    <property type="match status" value="1"/>
</dbReference>
<feature type="compositionally biased region" description="Low complexity" evidence="3">
    <location>
        <begin position="1147"/>
        <end position="1156"/>
    </location>
</feature>
<dbReference type="GO" id="GO:0003723">
    <property type="term" value="F:RNA binding"/>
    <property type="evidence" value="ECO:0007669"/>
    <property type="project" value="TreeGrafter"/>
</dbReference>
<evidence type="ECO:0000313" key="5">
    <source>
        <dbReference type="EMBL" id="SZX59981.1"/>
    </source>
</evidence>
<keyword evidence="2" id="KW-0698">rRNA processing</keyword>
<feature type="domain" description="S1 motif" evidence="4">
    <location>
        <begin position="1353"/>
        <end position="1425"/>
    </location>
</feature>
<dbReference type="Pfam" id="PF00575">
    <property type="entry name" value="S1"/>
    <property type="match status" value="2"/>
</dbReference>
<feature type="region of interest" description="Disordered" evidence="3">
    <location>
        <begin position="799"/>
        <end position="829"/>
    </location>
</feature>
<proteinExistence type="predicted"/>
<feature type="compositionally biased region" description="Acidic residues" evidence="3">
    <location>
        <begin position="1790"/>
        <end position="1815"/>
    </location>
</feature>
<sequence>MAGKKRPPVSEEPAVADEDEAFPRGGRDDLTPLEKRQLSQQAEKDFHREQQTDDDGKKQKKKAKRYGEQDDAEGAFFSKSAAAGKVQHVEQLKYKNLAAGMKLWGCVLEVAPEGLTVSLPHGLRGTVAPEEASDVLSLMLDSSSKRGAALRAAMPRGTPPSLPQLFSVGQFVRCVVAGLSSTAGGEADEAAAAADAGAGGSRKARPASKRIALSLRLKALAGSSSSSKGGSSSSSSGLGPEALLPGQVLPAVVRSVEDRGYSLTFGIKGVTGFLPAKDYATYYGADSPLLPGSLLDVAVAAAAAAAAGGSSSSSGVVQVSVAHDAVSGGQLQQWEGLNMGSLMPGALVSCKVRQVCPDGVLVSFCGFFHGAIDHCHLGSPVPEDNWQARYKPGQRLQARLLYVDPASKRIGLSCLPHLLNWRLPTAVPAMGQTFDQAVIARVDQGLGLLLRLPTEPESAVGFCHVSNLADGQLGKGEIEKRFKVGGLVRGRVIGFRLVDALVAMSLKESVLAQQVYSVKDLYPGQHLDVTVLDATSAGLVVQITPNLKGLVPKTHMSDAGVLAEGSKLPSKLKPGKTLVARVLSVDPVAKRVQLTLKKGLLGSKLPVLSDLRQAAPGMKLHGVVTGVQGFGVFVGFYGGVSGLLPKAHLDLLPGQTPADLYSVGQLLRCQVASVDLRKGGLVLKPSSKKAAEEEAAAAAAEGAAAAAAGDPWGGLAVGSLLQQGAVVQQVLLRPAEQGGGLVELTVTGANGQPVLAHLPASHLSDHPGGAEGLLGVLKPGLTLPGPLLVLQQRRVNPNTQGLAGDRWQGGKDGSGAAEQQQQQQQQRKGDGVPMLLLSRKASLVAAAAAGGLPESVAQVAAGAVLPGYVASVTRDAVFVRFLGRCTGRAGLPQLSDTFVTDPARHFSVGQSVVAAVVAVEGSGGGEGSAAAGVAAVKFAVSLKPSVVGSHEGQFLASLMSDLELAYTLQQQQAAAEEADGGSGSGAEEEAATAAAADWVALTPGRTVAGKLHELRGYGAVIDVEGYPDVVGLVTPDHGGIADLQGTGSLDLCILDVVKTSGLVELSKLPALLNMQQPAAAAAAAAGSSKKASKRAAAAADAQQQQLAVGQEVQAMVQFIKDHYVVVSIVQQQQQQQQKKAKKDSADATKQQQQQQQYSHHGIAFVARGDFNSQGAAGREARRFAHNQVVAAKVAGLQSAGNGGRLLLELNQPLLPGKGAKGGAAAGTAAAAAGGGSKPAAGAVVAATVVAVHELELEMAVGKAAATAHLHVSELQERLTALPSAPNGNPLSSFKLQQQLTVAWLGHVRGLGHKRGKEPQLSMRPSVLAAAKQQQGAGKAKLAPVLTAADLHPGLKVVGWLAGFTKDALWLSLAPELKGRVHLLESADSPEALAAGFEARFSMGQGLVAVVLGVDAKQHTLDLSLRGDRLRRGISDPAAAAGAAAAAAADRLAGGALVPGRIVSVTGSGVVVQLGPKTLGVVAVTDIHDSWVPNALAGLSAGVYVRARVLAAEGAEPRSGGAAAAAVDSKGRVLLSLRPSEGGQLAAEEGTAEAAALAAASKQRQQQGAAAAAGLLLQPDQLTVGSKVQGYVRSVSTKGLFVTLDRIRDARVKLSQLSDGFVEDPAAAFPVGSRVEGRVVSVEHTKPPPAAAAAAAAAAVDDGVRVELSLRSGDGPGQLRTLADIKEGELTTGKVRRVERYGVFVELSRSRVSGLVHVSKTGLPGHVKEKDLAAAFSPGQAVRVRVLAVDAEAGKVTLSMQPELLVGSDDEDDDAGNEQQQAKKRGKAAADFDEEMVDALEAEEDEGEDEESEEGSEGSMGLDDMDASEDDDDEDEDEDEDDDDSEQQLGSEDEAAGSSDDDDDASEGETDDNESDDEAAAAADWGELQLQDAADASGAAAAAAANGGAELSRGEKKRLKAAKEAELRAAERARLAGDAAPESAAGYEQQLLSEPNSSFLWVKYMAFQLKLGEIDAARQVAERALKTIAMTSERDKFNVWVALMNLENAYGGANAEDALMAVFKRAVGYCEPKPLYLALLGILERSGRHALAGEVWRTATKKFNTSCKVWLGAYESVLQAAARAAAEDAAQPGSTAAAAAAAAADGGGAARQVLERALKSLPKRKHVKALLRAALAEFRGGCAERGRSVLEGLLANYPKRTDIWNVYIDQEVKGGDAPRTRALLARATSLGLPPKKMKVLFRRWLEFEQQHGSSADVAAVKQRAVEYMESQALRNN</sequence>
<gene>
    <name evidence="5" type="ORF">BQ4739_LOCUS572</name>
</gene>